<dbReference type="PROSITE" id="PS00675">
    <property type="entry name" value="SIGMA54_INTERACT_1"/>
    <property type="match status" value="1"/>
</dbReference>
<dbReference type="Gene3D" id="1.10.10.60">
    <property type="entry name" value="Homeodomain-like"/>
    <property type="match status" value="1"/>
</dbReference>
<keyword evidence="1" id="KW-0547">Nucleotide-binding</keyword>
<evidence type="ECO:0000313" key="8">
    <source>
        <dbReference type="Proteomes" id="UP001501321"/>
    </source>
</evidence>
<dbReference type="EMBL" id="BAABFC010000009">
    <property type="protein sequence ID" value="GAA4497456.1"/>
    <property type="molecule type" value="Genomic_DNA"/>
</dbReference>
<evidence type="ECO:0000256" key="4">
    <source>
        <dbReference type="ARBA" id="ARBA00023125"/>
    </source>
</evidence>
<organism evidence="7 8">
    <name type="scientific">Pseudaeromonas paramecii</name>
    <dbReference type="NCBI Taxonomy" id="2138166"/>
    <lineage>
        <taxon>Bacteria</taxon>
        <taxon>Pseudomonadati</taxon>
        <taxon>Pseudomonadota</taxon>
        <taxon>Gammaproteobacteria</taxon>
        <taxon>Aeromonadales</taxon>
        <taxon>Aeromonadaceae</taxon>
        <taxon>Pseudaeromonas</taxon>
    </lineage>
</organism>
<dbReference type="SUPFAM" id="SSF52540">
    <property type="entry name" value="P-loop containing nucleoside triphosphate hydrolases"/>
    <property type="match status" value="1"/>
</dbReference>
<dbReference type="PANTHER" id="PTHR32071">
    <property type="entry name" value="TRANSCRIPTIONAL REGULATORY PROTEIN"/>
    <property type="match status" value="1"/>
</dbReference>
<evidence type="ECO:0000256" key="3">
    <source>
        <dbReference type="ARBA" id="ARBA00023015"/>
    </source>
</evidence>
<dbReference type="InterPro" id="IPR058031">
    <property type="entry name" value="AAA_lid_NorR"/>
</dbReference>
<dbReference type="InterPro" id="IPR025943">
    <property type="entry name" value="Sigma_54_int_dom_ATP-bd_2"/>
</dbReference>
<keyword evidence="3" id="KW-0805">Transcription regulation</keyword>
<dbReference type="Proteomes" id="UP001501321">
    <property type="component" value="Unassembled WGS sequence"/>
</dbReference>
<dbReference type="PROSITE" id="PS00676">
    <property type="entry name" value="SIGMA54_INTERACT_2"/>
    <property type="match status" value="1"/>
</dbReference>
<sequence length="512" mass="56835">MQACLEFALAMSQAQDQGALGEWLLSTVRAHWQPQGALLALLDVSGRELACQGWLQQASLSLTLAADDFSHPLAFVLNRGQNRTWDSLHGGARIEHEGFRQLLAEAPRHCGLHAMPLLDGAQRPLGVLALLDDGTRLQALNASHMLATLSCLYVRQLALLRELGRSERDRHALQDSLRQMTAEEARQRQQRAARVGQLLGHSQASQRLREQVTQAAGHRLSVLIQGETGSGKEVVARLLHQCSAHASQPFVAINCAAIPENLIESELFGYQKGAFSGAQHSKQGLVAQANGGTLFLDEVGDMPPAMQAKLLRVLESHHFRPLGAEREQHSDFRLVAATHQPLEAHVREGRFRQDLYHRLCQCLIWLAPLRERPEDIAPLSDHFIAEFAHREGRQLGALEPAFLRRLQGYGFPGNVRELKNLLEVACAQTPLGQPIGLAALPGELMSRLGQSVARPQDEYHHIRDLRLAMQEFEASVIAARMRLFGGNRLQVAQSLNLPKRTLDHKCQKLEVR</sequence>
<proteinExistence type="predicted"/>
<evidence type="ECO:0000256" key="5">
    <source>
        <dbReference type="ARBA" id="ARBA00023163"/>
    </source>
</evidence>
<evidence type="ECO:0000259" key="6">
    <source>
        <dbReference type="PROSITE" id="PS50045"/>
    </source>
</evidence>
<dbReference type="InterPro" id="IPR003593">
    <property type="entry name" value="AAA+_ATPase"/>
</dbReference>
<reference evidence="8" key="1">
    <citation type="journal article" date="2019" name="Int. J. Syst. Evol. Microbiol.">
        <title>The Global Catalogue of Microorganisms (GCM) 10K type strain sequencing project: providing services to taxonomists for standard genome sequencing and annotation.</title>
        <authorList>
            <consortium name="The Broad Institute Genomics Platform"/>
            <consortium name="The Broad Institute Genome Sequencing Center for Infectious Disease"/>
            <person name="Wu L."/>
            <person name="Ma J."/>
        </authorList>
    </citation>
    <scope>NUCLEOTIDE SEQUENCE [LARGE SCALE GENOMIC DNA]</scope>
    <source>
        <strain evidence="8">JCM 32226</strain>
    </source>
</reference>
<dbReference type="PANTHER" id="PTHR32071:SF117">
    <property type="entry name" value="PTS-DEPENDENT DIHYDROXYACETONE KINASE OPERON REGULATORY PROTEIN-RELATED"/>
    <property type="match status" value="1"/>
</dbReference>
<dbReference type="SMART" id="SM00382">
    <property type="entry name" value="AAA"/>
    <property type="match status" value="1"/>
</dbReference>
<dbReference type="InterPro" id="IPR009057">
    <property type="entry name" value="Homeodomain-like_sf"/>
</dbReference>
<name>A0ABP8Q4B4_9GAMM</name>
<protein>
    <submittedName>
        <fullName evidence="7">Sigma-54-dependent transcriptional regulator VasH</fullName>
    </submittedName>
</protein>
<dbReference type="Pfam" id="PF25601">
    <property type="entry name" value="AAA_lid_14"/>
    <property type="match status" value="1"/>
</dbReference>
<keyword evidence="2" id="KW-0067">ATP-binding</keyword>
<dbReference type="InterPro" id="IPR025662">
    <property type="entry name" value="Sigma_54_int_dom_ATP-bd_1"/>
</dbReference>
<gene>
    <name evidence="7" type="primary">vasH</name>
    <name evidence="7" type="ORF">GCM10023095_14080</name>
</gene>
<comment type="caution">
    <text evidence="7">The sequence shown here is derived from an EMBL/GenBank/DDBJ whole genome shotgun (WGS) entry which is preliminary data.</text>
</comment>
<dbReference type="PROSITE" id="PS00688">
    <property type="entry name" value="SIGMA54_INTERACT_3"/>
    <property type="match status" value="1"/>
</dbReference>
<dbReference type="Pfam" id="PF00158">
    <property type="entry name" value="Sigma54_activat"/>
    <property type="match status" value="1"/>
</dbReference>
<dbReference type="RefSeq" id="WP_345011429.1">
    <property type="nucleotide sequence ID" value="NZ_BAABFC010000009.1"/>
</dbReference>
<dbReference type="CDD" id="cd00009">
    <property type="entry name" value="AAA"/>
    <property type="match status" value="1"/>
</dbReference>
<keyword evidence="8" id="KW-1185">Reference proteome</keyword>
<dbReference type="InterPro" id="IPR002078">
    <property type="entry name" value="Sigma_54_int"/>
</dbReference>
<dbReference type="InterPro" id="IPR027417">
    <property type="entry name" value="P-loop_NTPase"/>
</dbReference>
<evidence type="ECO:0000313" key="7">
    <source>
        <dbReference type="EMBL" id="GAA4497456.1"/>
    </source>
</evidence>
<dbReference type="Gene3D" id="1.10.8.60">
    <property type="match status" value="1"/>
</dbReference>
<feature type="domain" description="Sigma-54 factor interaction" evidence="6">
    <location>
        <begin position="198"/>
        <end position="427"/>
    </location>
</feature>
<keyword evidence="5" id="KW-0804">Transcription</keyword>
<evidence type="ECO:0000256" key="2">
    <source>
        <dbReference type="ARBA" id="ARBA00022840"/>
    </source>
</evidence>
<dbReference type="InterPro" id="IPR025944">
    <property type="entry name" value="Sigma_54_int_dom_CS"/>
</dbReference>
<dbReference type="SUPFAM" id="SSF46689">
    <property type="entry name" value="Homeodomain-like"/>
    <property type="match status" value="1"/>
</dbReference>
<evidence type="ECO:0000256" key="1">
    <source>
        <dbReference type="ARBA" id="ARBA00022741"/>
    </source>
</evidence>
<accession>A0ABP8Q4B4</accession>
<dbReference type="Gene3D" id="3.40.50.300">
    <property type="entry name" value="P-loop containing nucleotide triphosphate hydrolases"/>
    <property type="match status" value="1"/>
</dbReference>
<dbReference type="PROSITE" id="PS50045">
    <property type="entry name" value="SIGMA54_INTERACT_4"/>
    <property type="match status" value="1"/>
</dbReference>
<keyword evidence="4" id="KW-0238">DNA-binding</keyword>